<dbReference type="Gene3D" id="3.40.50.410">
    <property type="entry name" value="von Willebrand factor, type A domain"/>
    <property type="match status" value="1"/>
</dbReference>
<evidence type="ECO:0000313" key="15">
    <source>
        <dbReference type="Proteomes" id="UP000007241"/>
    </source>
</evidence>
<evidence type="ECO:0000256" key="7">
    <source>
        <dbReference type="ARBA" id="ARBA00022833"/>
    </source>
</evidence>
<sequence>MMVLVNAHLAMHHHNSLAVIGTTSTSSRLLYPPPSLASVSDRDSVGAASLPGMTGTLSTAAESALPVGSTTLSKKPANVYKQFFDVDTHIVEQLRRLVLADVSAAPKHINKMQSSTTPDRQSRILVLSVSPDGSAQYIPIMNAIFAAQKQTGK</sequence>
<dbReference type="HOGENOM" id="CLU_1712927_0_0_1"/>
<keyword evidence="4 13" id="KW-0479">Metal-binding</keyword>
<dbReference type="GO" id="GO:0006289">
    <property type="term" value="P:nucleotide-excision repair"/>
    <property type="evidence" value="ECO:0007669"/>
    <property type="project" value="UniProtKB-UniRule"/>
</dbReference>
<gene>
    <name evidence="14" type="ORF">BATDEDRAFT_90182</name>
</gene>
<evidence type="ECO:0000256" key="8">
    <source>
        <dbReference type="ARBA" id="ARBA00023015"/>
    </source>
</evidence>
<dbReference type="GO" id="GO:0008270">
    <property type="term" value="F:zinc ion binding"/>
    <property type="evidence" value="ECO:0007669"/>
    <property type="project" value="UniProtKB-KW"/>
</dbReference>
<dbReference type="GO" id="GO:0006355">
    <property type="term" value="P:regulation of DNA-templated transcription"/>
    <property type="evidence" value="ECO:0007669"/>
    <property type="project" value="InterPro"/>
</dbReference>
<dbReference type="OrthoDB" id="17307at2759"/>
<dbReference type="GeneID" id="18243779"/>
<organism evidence="14 15">
    <name type="scientific">Batrachochytrium dendrobatidis (strain JAM81 / FGSC 10211)</name>
    <name type="common">Frog chytrid fungus</name>
    <dbReference type="NCBI Taxonomy" id="684364"/>
    <lineage>
        <taxon>Eukaryota</taxon>
        <taxon>Fungi</taxon>
        <taxon>Fungi incertae sedis</taxon>
        <taxon>Chytridiomycota</taxon>
        <taxon>Chytridiomycota incertae sedis</taxon>
        <taxon>Chytridiomycetes</taxon>
        <taxon>Rhizophydiales</taxon>
        <taxon>Rhizophydiales incertae sedis</taxon>
        <taxon>Batrachochytrium</taxon>
    </lineage>
</organism>
<evidence type="ECO:0000256" key="2">
    <source>
        <dbReference type="ARBA" id="ARBA00005273"/>
    </source>
</evidence>
<comment type="subcellular location">
    <subcellularLocation>
        <location evidence="1 13">Nucleus</location>
    </subcellularLocation>
</comment>
<dbReference type="InParanoid" id="F4P6R4"/>
<reference evidence="14 15" key="1">
    <citation type="submission" date="2009-12" db="EMBL/GenBank/DDBJ databases">
        <title>The draft genome of Batrachochytrium dendrobatidis.</title>
        <authorList>
            <consortium name="US DOE Joint Genome Institute (JGI-PGF)"/>
            <person name="Kuo A."/>
            <person name="Salamov A."/>
            <person name="Schmutz J."/>
            <person name="Lucas S."/>
            <person name="Pitluck S."/>
            <person name="Rosenblum E."/>
            <person name="Stajich J."/>
            <person name="Eisen M."/>
            <person name="Grigoriev I.V."/>
        </authorList>
    </citation>
    <scope>NUCLEOTIDE SEQUENCE [LARGE SCALE GENOMIC DNA]</scope>
    <source>
        <strain evidence="15">JAM81 / FGSC 10211</strain>
    </source>
</reference>
<dbReference type="PANTHER" id="PTHR12831">
    <property type="entry name" value="TRANSCRIPTION INITIATION FACTOR IIH TFIIH , POLYPEPTIDE 3-RELATED"/>
    <property type="match status" value="1"/>
</dbReference>
<evidence type="ECO:0000256" key="11">
    <source>
        <dbReference type="ARBA" id="ARBA00023242"/>
    </source>
</evidence>
<proteinExistence type="inferred from homology"/>
<evidence type="ECO:0000256" key="10">
    <source>
        <dbReference type="ARBA" id="ARBA00023204"/>
    </source>
</evidence>
<evidence type="ECO:0000256" key="9">
    <source>
        <dbReference type="ARBA" id="ARBA00023163"/>
    </source>
</evidence>
<comment type="function">
    <text evidence="13">Component of the general transcription and DNA repair factor IIH (TFIIH) core complex, which is involved in general and transcription-coupled nucleotide excision repair (NER) of damaged DNA and, when complexed to TFIIK, in RNA transcription by RNA polymerase II. In NER, TFIIH acts by opening DNA around the lesion to allow the excision of the damaged oligonucleotide and its replacement by a new DNA fragment. In transcription, TFIIH has an essential role in transcription initiation. When the pre-initiation complex (PIC) has been established, TFIIH is required for promoter opening and promoter escape. Phosphorylation of the C-terminal tail (CTD) of the largest subunit of RNA polymerase II by the kinase module TFIIK controls the initiation of transcription.</text>
</comment>
<evidence type="ECO:0000256" key="13">
    <source>
        <dbReference type="RuleBase" id="RU368090"/>
    </source>
</evidence>
<evidence type="ECO:0000256" key="1">
    <source>
        <dbReference type="ARBA" id="ARBA00004123"/>
    </source>
</evidence>
<dbReference type="GO" id="GO:0000439">
    <property type="term" value="C:transcription factor TFIIH core complex"/>
    <property type="evidence" value="ECO:0007669"/>
    <property type="project" value="UniProtKB-UniRule"/>
</dbReference>
<dbReference type="InterPro" id="IPR036465">
    <property type="entry name" value="vWFA_dom_sf"/>
</dbReference>
<keyword evidence="10 13" id="KW-0234">DNA repair</keyword>
<dbReference type="GO" id="GO:0005675">
    <property type="term" value="C:transcription factor TFIIH holo complex"/>
    <property type="evidence" value="ECO:0007669"/>
    <property type="project" value="UniProtKB-UniRule"/>
</dbReference>
<keyword evidence="9 13" id="KW-0804">Transcription</keyword>
<keyword evidence="15" id="KW-1185">Reference proteome</keyword>
<keyword evidence="11 13" id="KW-0539">Nucleus</keyword>
<evidence type="ECO:0000256" key="4">
    <source>
        <dbReference type="ARBA" id="ARBA00022723"/>
    </source>
</evidence>
<dbReference type="EMBL" id="GL882887">
    <property type="protein sequence ID" value="EGF79057.1"/>
    <property type="molecule type" value="Genomic_DNA"/>
</dbReference>
<comment type="similarity">
    <text evidence="2 13">Belongs to the TFB4 family.</text>
</comment>
<dbReference type="Proteomes" id="UP000007241">
    <property type="component" value="Unassembled WGS sequence"/>
</dbReference>
<evidence type="ECO:0000256" key="12">
    <source>
        <dbReference type="ARBA" id="ARBA00033341"/>
    </source>
</evidence>
<evidence type="ECO:0000256" key="3">
    <source>
        <dbReference type="ARBA" id="ARBA00021280"/>
    </source>
</evidence>
<dbReference type="InterPro" id="IPR004600">
    <property type="entry name" value="TFIIH_Tfb4/GTF2H3"/>
</dbReference>
<comment type="subunit">
    <text evidence="13">Component of the 7-subunit TFIIH core complex composed of XPB/SSL2, XPD/RAD3, SSL1, TFB1, TFB2, TFB4 and TFB5, which is active in NER. The core complex associates with the 3-subunit CTD-kinase module TFIIK composed of CCL1, KIN28 and TFB3 to form the 10-subunit holoenzyme (holo-TFIIH) active in transcription.</text>
</comment>
<evidence type="ECO:0000256" key="6">
    <source>
        <dbReference type="ARBA" id="ARBA00022771"/>
    </source>
</evidence>
<keyword evidence="8 13" id="KW-0805">Transcription regulation</keyword>
<name>F4P6R4_BATDJ</name>
<dbReference type="Pfam" id="PF03850">
    <property type="entry name" value="Tfb4"/>
    <property type="match status" value="1"/>
</dbReference>
<accession>F4P6R4</accession>
<keyword evidence="7 13" id="KW-0862">Zinc</keyword>
<dbReference type="PANTHER" id="PTHR12831:SF0">
    <property type="entry name" value="GENERAL TRANSCRIPTION FACTOR IIH SUBUNIT 3"/>
    <property type="match status" value="1"/>
</dbReference>
<dbReference type="AlphaFoldDB" id="F4P6R4"/>
<keyword evidence="6 13" id="KW-0863">Zinc-finger</keyword>
<dbReference type="STRING" id="684364.F4P6R4"/>
<evidence type="ECO:0000256" key="5">
    <source>
        <dbReference type="ARBA" id="ARBA00022763"/>
    </source>
</evidence>
<keyword evidence="5 13" id="KW-0227">DNA damage</keyword>
<dbReference type="RefSeq" id="XP_006680557.1">
    <property type="nucleotide sequence ID" value="XM_006680494.1"/>
</dbReference>
<protein>
    <recommendedName>
        <fullName evidence="3 13">General transcription and DNA repair factor IIH subunit TFB4</fullName>
        <shortName evidence="13">TFIIH subunit TFB4</shortName>
    </recommendedName>
    <alternativeName>
        <fullName evidence="12 13">RNA polymerase II transcription factor B subunit 4</fullName>
    </alternativeName>
</protein>
<evidence type="ECO:0000313" key="14">
    <source>
        <dbReference type="EMBL" id="EGF79057.1"/>
    </source>
</evidence>